<protein>
    <submittedName>
        <fullName evidence="1">Uncharacterized protein</fullName>
    </submittedName>
</protein>
<dbReference type="EMBL" id="SNRW01001926">
    <property type="protein sequence ID" value="KAA6394505.1"/>
    <property type="molecule type" value="Genomic_DNA"/>
</dbReference>
<gene>
    <name evidence="1" type="ORF">EZS28_009968</name>
</gene>
<evidence type="ECO:0000313" key="2">
    <source>
        <dbReference type="Proteomes" id="UP000324800"/>
    </source>
</evidence>
<reference evidence="1 2" key="1">
    <citation type="submission" date="2019-03" db="EMBL/GenBank/DDBJ databases">
        <title>Single cell metagenomics reveals metabolic interactions within the superorganism composed of flagellate Streblomastix strix and complex community of Bacteroidetes bacteria on its surface.</title>
        <authorList>
            <person name="Treitli S.C."/>
            <person name="Kolisko M."/>
            <person name="Husnik F."/>
            <person name="Keeling P."/>
            <person name="Hampl V."/>
        </authorList>
    </citation>
    <scope>NUCLEOTIDE SEQUENCE [LARGE SCALE GENOMIC DNA]</scope>
    <source>
        <strain evidence="1">ST1C</strain>
    </source>
</reference>
<dbReference type="Proteomes" id="UP000324800">
    <property type="component" value="Unassembled WGS sequence"/>
</dbReference>
<name>A0A5J4WJL5_9EUKA</name>
<evidence type="ECO:0000313" key="1">
    <source>
        <dbReference type="EMBL" id="KAA6394505.1"/>
    </source>
</evidence>
<sequence>MSRKYFLISDIREMLNQLEVQYDPKSTKPVLEQLLMQTIKAQGYNGPKSSITKIGEFVHIKVDDKLKAFMYFQPDDLKKFNETLIETRKRYREQNEIAADFGSIWQTTQSTHIKKGIRNDFSYHFYKPSLENSHKNYPIIIRDSSSLKLFKDRIHDMIHENQSPLHQESSTRKEALYSFVIIVYELPLGTKLRPEVQWFNQHDYT</sequence>
<comment type="caution">
    <text evidence="1">The sequence shown here is derived from an EMBL/GenBank/DDBJ whole genome shotgun (WGS) entry which is preliminary data.</text>
</comment>
<accession>A0A5J4WJL5</accession>
<proteinExistence type="predicted"/>
<organism evidence="1 2">
    <name type="scientific">Streblomastix strix</name>
    <dbReference type="NCBI Taxonomy" id="222440"/>
    <lineage>
        <taxon>Eukaryota</taxon>
        <taxon>Metamonada</taxon>
        <taxon>Preaxostyla</taxon>
        <taxon>Oxymonadida</taxon>
        <taxon>Streblomastigidae</taxon>
        <taxon>Streblomastix</taxon>
    </lineage>
</organism>
<dbReference type="AlphaFoldDB" id="A0A5J4WJL5"/>